<evidence type="ECO:0000259" key="2">
    <source>
        <dbReference type="Pfam" id="PF09362"/>
    </source>
</evidence>
<dbReference type="PANTHER" id="PTHR43662:SF3">
    <property type="entry name" value="DOMAIN PROTEIN, PUTATIVE (AFU_ORTHOLOGUE AFUA_6G11970)-RELATED"/>
    <property type="match status" value="1"/>
</dbReference>
<reference evidence="3 4" key="1">
    <citation type="submission" date="2024-01" db="EMBL/GenBank/DDBJ databases">
        <title>Complete genome of Cladobotryum mycophilum ATHUM6906.</title>
        <authorList>
            <person name="Christinaki A.C."/>
            <person name="Myridakis A.I."/>
            <person name="Kouvelis V.N."/>
        </authorList>
    </citation>
    <scope>NUCLEOTIDE SEQUENCE [LARGE SCALE GENOMIC DNA]</scope>
    <source>
        <strain evidence="3 4">ATHUM6906</strain>
    </source>
</reference>
<keyword evidence="4" id="KW-1185">Reference proteome</keyword>
<name>A0ABR0SSQ5_9HYPO</name>
<sequence length="373" mass="40403">MPSKQSILQAVGLAAALFQGVEAQGGVFTVNCARLTTQRVDPIVSPGTLSSHVHAVVGGTAFSTTTTNEQARNAKATTCDKILDNSNYWQPQLYHQRRDGKFEIVEFQGSATYYLARACDYAPGRTNCNGAPNPIAPPQGLRMLVGDLNRRTYNDSSFEDRAIQHVCLTAGPNVPDTHGLPNVQCDRIRAETFFQSCWDGQNLDSANHKSHVAFPVIGDYNTGVCPQSHPKAIFSVFYEFFYNTGAIQNYNRLVYATGDITGHSLHGDFFNGWKDQNALNLAMTTCSGPNGVNDRGCSLNVGPNGPGQSGPQNVQTPPPARMLVSTVPLLPFPATTPSTKYIWKSIDLGSFATLGNKKGLENTLKVMEALLSL</sequence>
<dbReference type="Pfam" id="PF09362">
    <property type="entry name" value="DUF1996"/>
    <property type="match status" value="1"/>
</dbReference>
<proteinExistence type="predicted"/>
<dbReference type="Proteomes" id="UP001338125">
    <property type="component" value="Unassembled WGS sequence"/>
</dbReference>
<gene>
    <name evidence="3" type="ORF">PT974_03185</name>
</gene>
<dbReference type="PANTHER" id="PTHR43662">
    <property type="match status" value="1"/>
</dbReference>
<feature type="signal peptide" evidence="1">
    <location>
        <begin position="1"/>
        <end position="23"/>
    </location>
</feature>
<dbReference type="EMBL" id="JAVFKD010000004">
    <property type="protein sequence ID" value="KAK5994801.1"/>
    <property type="molecule type" value="Genomic_DNA"/>
</dbReference>
<evidence type="ECO:0000256" key="1">
    <source>
        <dbReference type="SAM" id="SignalP"/>
    </source>
</evidence>
<evidence type="ECO:0000313" key="3">
    <source>
        <dbReference type="EMBL" id="KAK5994801.1"/>
    </source>
</evidence>
<keyword evidence="1" id="KW-0732">Signal</keyword>
<feature type="domain" description="DUF1996" evidence="2">
    <location>
        <begin position="41"/>
        <end position="273"/>
    </location>
</feature>
<dbReference type="InterPro" id="IPR018535">
    <property type="entry name" value="DUF1996"/>
</dbReference>
<comment type="caution">
    <text evidence="3">The sequence shown here is derived from an EMBL/GenBank/DDBJ whole genome shotgun (WGS) entry which is preliminary data.</text>
</comment>
<organism evidence="3 4">
    <name type="scientific">Cladobotryum mycophilum</name>
    <dbReference type="NCBI Taxonomy" id="491253"/>
    <lineage>
        <taxon>Eukaryota</taxon>
        <taxon>Fungi</taxon>
        <taxon>Dikarya</taxon>
        <taxon>Ascomycota</taxon>
        <taxon>Pezizomycotina</taxon>
        <taxon>Sordariomycetes</taxon>
        <taxon>Hypocreomycetidae</taxon>
        <taxon>Hypocreales</taxon>
        <taxon>Hypocreaceae</taxon>
        <taxon>Cladobotryum</taxon>
    </lineage>
</organism>
<protein>
    <recommendedName>
        <fullName evidence="2">DUF1996 domain-containing protein</fullName>
    </recommendedName>
</protein>
<accession>A0ABR0SSQ5</accession>
<evidence type="ECO:0000313" key="4">
    <source>
        <dbReference type="Proteomes" id="UP001338125"/>
    </source>
</evidence>
<feature type="chain" id="PRO_5046733939" description="DUF1996 domain-containing protein" evidence="1">
    <location>
        <begin position="24"/>
        <end position="373"/>
    </location>
</feature>